<accession>A0A8S9ZI78</accession>
<sequence length="89" mass="10418">MARINKKQLLKTKKNQFNYYQKHVELPDEDSENETDEQTNTGHNKSEDKFSLLSNKKKLLWLKAAMIVNRNGLTNSLVGKIFLSRRPIQ</sequence>
<dbReference type="AlphaFoldDB" id="A0A8S9ZI78"/>
<organism evidence="2 3">
    <name type="scientific">Meloidogyne graminicola</name>
    <dbReference type="NCBI Taxonomy" id="189291"/>
    <lineage>
        <taxon>Eukaryota</taxon>
        <taxon>Metazoa</taxon>
        <taxon>Ecdysozoa</taxon>
        <taxon>Nematoda</taxon>
        <taxon>Chromadorea</taxon>
        <taxon>Rhabditida</taxon>
        <taxon>Tylenchina</taxon>
        <taxon>Tylenchomorpha</taxon>
        <taxon>Tylenchoidea</taxon>
        <taxon>Meloidogynidae</taxon>
        <taxon>Meloidogyninae</taxon>
        <taxon>Meloidogyne</taxon>
    </lineage>
</organism>
<evidence type="ECO:0000256" key="1">
    <source>
        <dbReference type="SAM" id="MobiDB-lite"/>
    </source>
</evidence>
<name>A0A8S9ZI78_9BILA</name>
<keyword evidence="3" id="KW-1185">Reference proteome</keyword>
<protein>
    <submittedName>
        <fullName evidence="2">Uncharacterized protein</fullName>
    </submittedName>
</protein>
<feature type="region of interest" description="Disordered" evidence="1">
    <location>
        <begin position="21"/>
        <end position="49"/>
    </location>
</feature>
<reference evidence="2" key="1">
    <citation type="journal article" date="2020" name="Ecol. Evol.">
        <title>Genome structure and content of the rice root-knot nematode (Meloidogyne graminicola).</title>
        <authorList>
            <person name="Phan N.T."/>
            <person name="Danchin E.G.J."/>
            <person name="Klopp C."/>
            <person name="Perfus-Barbeoch L."/>
            <person name="Kozlowski D.K."/>
            <person name="Koutsovoulos G.D."/>
            <person name="Lopez-Roques C."/>
            <person name="Bouchez O."/>
            <person name="Zahm M."/>
            <person name="Besnard G."/>
            <person name="Bellafiore S."/>
        </authorList>
    </citation>
    <scope>NUCLEOTIDE SEQUENCE</scope>
    <source>
        <strain evidence="2">VN-18</strain>
    </source>
</reference>
<evidence type="ECO:0000313" key="3">
    <source>
        <dbReference type="Proteomes" id="UP000605970"/>
    </source>
</evidence>
<proteinExistence type="predicted"/>
<feature type="compositionally biased region" description="Acidic residues" evidence="1">
    <location>
        <begin position="27"/>
        <end position="37"/>
    </location>
</feature>
<comment type="caution">
    <text evidence="2">The sequence shown here is derived from an EMBL/GenBank/DDBJ whole genome shotgun (WGS) entry which is preliminary data.</text>
</comment>
<gene>
    <name evidence="2" type="ORF">Mgra_00007532</name>
</gene>
<dbReference type="EMBL" id="JABEBT010000086">
    <property type="protein sequence ID" value="KAF7633034.1"/>
    <property type="molecule type" value="Genomic_DNA"/>
</dbReference>
<evidence type="ECO:0000313" key="2">
    <source>
        <dbReference type="EMBL" id="KAF7633034.1"/>
    </source>
</evidence>
<dbReference type="Proteomes" id="UP000605970">
    <property type="component" value="Unassembled WGS sequence"/>
</dbReference>